<reference evidence="1" key="1">
    <citation type="submission" date="2021-06" db="EMBL/GenBank/DDBJ databases">
        <authorList>
            <person name="Kallberg Y."/>
            <person name="Tangrot J."/>
            <person name="Rosling A."/>
        </authorList>
    </citation>
    <scope>NUCLEOTIDE SEQUENCE</scope>
    <source>
        <strain evidence="1">MA461A</strain>
    </source>
</reference>
<feature type="non-terminal residue" evidence="1">
    <location>
        <position position="1"/>
    </location>
</feature>
<dbReference type="EMBL" id="CAJVQC010063993">
    <property type="protein sequence ID" value="CAG8804132.1"/>
    <property type="molecule type" value="Genomic_DNA"/>
</dbReference>
<protein>
    <submittedName>
        <fullName evidence="1">12267_t:CDS:1</fullName>
    </submittedName>
</protein>
<proteinExistence type="predicted"/>
<evidence type="ECO:0000313" key="2">
    <source>
        <dbReference type="Proteomes" id="UP000789920"/>
    </source>
</evidence>
<organism evidence="1 2">
    <name type="scientific">Racocetra persica</name>
    <dbReference type="NCBI Taxonomy" id="160502"/>
    <lineage>
        <taxon>Eukaryota</taxon>
        <taxon>Fungi</taxon>
        <taxon>Fungi incertae sedis</taxon>
        <taxon>Mucoromycota</taxon>
        <taxon>Glomeromycotina</taxon>
        <taxon>Glomeromycetes</taxon>
        <taxon>Diversisporales</taxon>
        <taxon>Gigasporaceae</taxon>
        <taxon>Racocetra</taxon>
    </lineage>
</organism>
<sequence>VSAYNRAKSSEYKGEFYADSGKLFCYFCKIVVKHEHKSIIDNHHCSKKHKTNMKLEKTLLTQKTRQTMIISCQKLLSESEQINLDFLYTLTAADIPLEKAEKLKLFFLNKYYNV</sequence>
<keyword evidence="2" id="KW-1185">Reference proteome</keyword>
<accession>A0ACA9RQ47</accession>
<gene>
    <name evidence="1" type="ORF">RPERSI_LOCUS21663</name>
</gene>
<dbReference type="Proteomes" id="UP000789920">
    <property type="component" value="Unassembled WGS sequence"/>
</dbReference>
<comment type="caution">
    <text evidence="1">The sequence shown here is derived from an EMBL/GenBank/DDBJ whole genome shotgun (WGS) entry which is preliminary data.</text>
</comment>
<evidence type="ECO:0000313" key="1">
    <source>
        <dbReference type="EMBL" id="CAG8804132.1"/>
    </source>
</evidence>
<feature type="non-terminal residue" evidence="1">
    <location>
        <position position="114"/>
    </location>
</feature>
<name>A0ACA9RQ47_9GLOM</name>